<dbReference type="PANTHER" id="PTHR11803:SF39">
    <property type="entry name" value="2-IMINOBUTANOATE_2-IMINOPROPANOATE DEAMINASE"/>
    <property type="match status" value="1"/>
</dbReference>
<dbReference type="Pfam" id="PF01042">
    <property type="entry name" value="Ribonuc_L-PSP"/>
    <property type="match status" value="1"/>
</dbReference>
<reference evidence="2 3" key="1">
    <citation type="submission" date="2021-06" db="EMBL/GenBank/DDBJ databases">
        <authorList>
            <person name="Sun Q."/>
            <person name="Li D."/>
        </authorList>
    </citation>
    <scope>NUCLEOTIDE SEQUENCE [LARGE SCALE GENOMIC DNA]</scope>
    <source>
        <strain evidence="2 3">MSJ-11</strain>
    </source>
</reference>
<accession>A0ABS6EIX3</accession>
<dbReference type="Proteomes" id="UP000726170">
    <property type="component" value="Unassembled WGS sequence"/>
</dbReference>
<dbReference type="InterPro" id="IPR006175">
    <property type="entry name" value="YjgF/YER057c/UK114"/>
</dbReference>
<gene>
    <name evidence="2" type="ORF">KQI86_10340</name>
</gene>
<evidence type="ECO:0000313" key="2">
    <source>
        <dbReference type="EMBL" id="MBU5484732.1"/>
    </source>
</evidence>
<dbReference type="EMBL" id="JAHLQF010000002">
    <property type="protein sequence ID" value="MBU5484732.1"/>
    <property type="molecule type" value="Genomic_DNA"/>
</dbReference>
<organism evidence="2 3">
    <name type="scientific">Clostridium mobile</name>
    <dbReference type="NCBI Taxonomy" id="2841512"/>
    <lineage>
        <taxon>Bacteria</taxon>
        <taxon>Bacillati</taxon>
        <taxon>Bacillota</taxon>
        <taxon>Clostridia</taxon>
        <taxon>Eubacteriales</taxon>
        <taxon>Clostridiaceae</taxon>
        <taxon>Clostridium</taxon>
    </lineage>
</organism>
<dbReference type="NCBIfam" id="TIGR00004">
    <property type="entry name" value="Rid family detoxifying hydrolase"/>
    <property type="match status" value="1"/>
</dbReference>
<name>A0ABS6EIX3_9CLOT</name>
<dbReference type="CDD" id="cd00448">
    <property type="entry name" value="YjgF_YER057c_UK114_family"/>
    <property type="match status" value="1"/>
</dbReference>
<dbReference type="GO" id="GO:0016787">
    <property type="term" value="F:hydrolase activity"/>
    <property type="evidence" value="ECO:0007669"/>
    <property type="project" value="UniProtKB-KW"/>
</dbReference>
<proteinExistence type="inferred from homology"/>
<dbReference type="PROSITE" id="PS01094">
    <property type="entry name" value="UPF0076"/>
    <property type="match status" value="1"/>
</dbReference>
<dbReference type="InterPro" id="IPR006056">
    <property type="entry name" value="RidA"/>
</dbReference>
<dbReference type="RefSeq" id="WP_216439192.1">
    <property type="nucleotide sequence ID" value="NZ_JAHLQF010000002.1"/>
</dbReference>
<comment type="caution">
    <text evidence="2">The sequence shown here is derived from an EMBL/GenBank/DDBJ whole genome shotgun (WGS) entry which is preliminary data.</text>
</comment>
<keyword evidence="2" id="KW-0378">Hydrolase</keyword>
<evidence type="ECO:0000256" key="1">
    <source>
        <dbReference type="ARBA" id="ARBA00010552"/>
    </source>
</evidence>
<keyword evidence="3" id="KW-1185">Reference proteome</keyword>
<dbReference type="PANTHER" id="PTHR11803">
    <property type="entry name" value="2-IMINOBUTANOATE/2-IMINOPROPANOATE DEAMINASE RIDA"/>
    <property type="match status" value="1"/>
</dbReference>
<evidence type="ECO:0000313" key="3">
    <source>
        <dbReference type="Proteomes" id="UP000726170"/>
    </source>
</evidence>
<dbReference type="InterPro" id="IPR019897">
    <property type="entry name" value="RidA_CS"/>
</dbReference>
<sequence>MKIISTQNALKPGGHYSQAIAHDNLLFISGQLSIDPNTGEKKFGSIEEETLQTLKNMELILNEAGTCKEKVLKVTLYIPDIQLWDRVNKVYKEFFGDHKPARSVVPTKDLHYGFKIEIEAIAAMN</sequence>
<comment type="similarity">
    <text evidence="1">Belongs to the RutC family.</text>
</comment>
<protein>
    <submittedName>
        <fullName evidence="2">Rid family detoxifying hydrolase</fullName>
    </submittedName>
</protein>